<protein>
    <submittedName>
        <fullName evidence="8">Non-ribosomal peptide synthetase</fullName>
    </submittedName>
</protein>
<dbReference type="NCBIfam" id="TIGR01720">
    <property type="entry name" value="NRPS-para261"/>
    <property type="match status" value="1"/>
</dbReference>
<dbReference type="InterPro" id="IPR023213">
    <property type="entry name" value="CAT-like_dom_sf"/>
</dbReference>
<evidence type="ECO:0000256" key="1">
    <source>
        <dbReference type="ARBA" id="ARBA00001957"/>
    </source>
</evidence>
<evidence type="ECO:0000313" key="8">
    <source>
        <dbReference type="EMBL" id="GAA3544153.1"/>
    </source>
</evidence>
<dbReference type="InterPro" id="IPR000873">
    <property type="entry name" value="AMP-dep_synth/lig_dom"/>
</dbReference>
<dbReference type="PANTHER" id="PTHR45527:SF1">
    <property type="entry name" value="FATTY ACID SYNTHASE"/>
    <property type="match status" value="1"/>
</dbReference>
<keyword evidence="9" id="KW-1185">Reference proteome</keyword>
<proteinExistence type="predicted"/>
<dbReference type="Proteomes" id="UP001500689">
    <property type="component" value="Unassembled WGS sequence"/>
</dbReference>
<feature type="compositionally biased region" description="Low complexity" evidence="6">
    <location>
        <begin position="641"/>
        <end position="654"/>
    </location>
</feature>
<dbReference type="PROSITE" id="PS00455">
    <property type="entry name" value="AMP_BINDING"/>
    <property type="match status" value="3"/>
</dbReference>
<reference evidence="9" key="1">
    <citation type="journal article" date="2019" name="Int. J. Syst. Evol. Microbiol.">
        <title>The Global Catalogue of Microorganisms (GCM) 10K type strain sequencing project: providing services to taxonomists for standard genome sequencing and annotation.</title>
        <authorList>
            <consortium name="The Broad Institute Genomics Platform"/>
            <consortium name="The Broad Institute Genome Sequencing Center for Infectious Disease"/>
            <person name="Wu L."/>
            <person name="Ma J."/>
        </authorList>
    </citation>
    <scope>NUCLEOTIDE SEQUENCE [LARGE SCALE GENOMIC DNA]</scope>
    <source>
        <strain evidence="9">JCM 16898</strain>
    </source>
</reference>
<dbReference type="NCBIfam" id="NF003417">
    <property type="entry name" value="PRK04813.1"/>
    <property type="match status" value="3"/>
</dbReference>
<dbReference type="InterPro" id="IPR020806">
    <property type="entry name" value="PKS_PP-bd"/>
</dbReference>
<dbReference type="PANTHER" id="PTHR45527">
    <property type="entry name" value="NONRIBOSOMAL PEPTIDE SYNTHETASE"/>
    <property type="match status" value="1"/>
</dbReference>
<dbReference type="PROSITE" id="PS50075">
    <property type="entry name" value="CARRIER"/>
    <property type="match status" value="3"/>
</dbReference>
<keyword evidence="4" id="KW-0677">Repeat</keyword>
<evidence type="ECO:0000256" key="6">
    <source>
        <dbReference type="SAM" id="MobiDB-lite"/>
    </source>
</evidence>
<feature type="domain" description="Carrier" evidence="7">
    <location>
        <begin position="652"/>
        <end position="727"/>
    </location>
</feature>
<sequence>MPGLFVTTVPARFRIPAAESFLELCLRSQAEQAELIEHQHLGLARIQQETGHGELFDTLFVVENYPLEQASAERTEITVTGSSGQDATHYPLTVLVIPGPRLRLRAKYQPGRLSEERARAAVNGLRAVLVAALSEPQRPTGAFGVLETAQRQAMLRQSRGKPLDLDETTVRELFAAQVRRTPDAPAVQLSDGNAWSYAELKTRADRVAAALAVRGIGPGDLVALALPRTPELVAVLLGVLTAGAAYLPLDPAHPAERRTFTFADARPRLLITDRDFTAEVPTVSPQDLDSPEQPLQSRPLLPGHPAYVIYTSGSTGVPKGVVVSQRNMTGLAAWAAAEFGRDGLGRVLAATSLTFDVSVFEIFGPLLCGGSLELVRDLLELPEQPHRSWEFDLVSGVPSVVDALLDEPSVPLRARSVVLAGEAFPRELFTRLRDQLPTARIGNIYGPTEATVYATAWFGDDPEGAPPIGRPIDGAGAYVLDASLSPVPPGVAGELYLGGHGVTDGYLRRPGLTAQRFVADPFGPPGARLYRTGDLAQWTADGQIEYLGRLDDQVKIRGFRVELGEVESALLSHPAVRRAAVVPDGGGGLTAFVVPDGPVTEHELLDTVAEHLPSYMVPSTVEQLDEPPLTASGKLDRKALAARPRTAATSSAPRTPQEEVLAGLFAELLGRDEVGIDDDFFALGGHSLLVVRLIGRIRAVFGVDLPVREVFDHPSVAALAARLDEGAATRPPLRAMDRPEQIPLSYAQQRLWFLDRLGNAGPAYNIPLVARMRGMLDVPALRMALGDVVARHESLRTIFAESGETARQVILDEAQPQLTEQDCEPARLAGALAEAVRYEFDLPNEIPVRAFVFRLAAEEFVVAVLVHHIAADEWSAGPLLGDLATAYGARASGDAPKWAPLPVQYADYALWQRELLGSESDPASLLSGQTSYWRKTLAELPDELELPRDRPRPAVPTYGGGSVPLRFPAEAHRRARKLAADAGATVFMVLQAGVAGLLSRLGAGNDIPLGCPVAGRGDAALDGLVGFFVNTLVLRTDLSGDPSLRSLVSRVREANLGAFANQDVPFERLVELVNPERSLSRHPLFQVGVTYEHRARPLPGLPGLAVAPVAAHTGAAKFDLTFSFVETADRVEGSLNYSTDQFDPATAERIARSLSTFLGRALTDPAVPLGRWDVLDEDERQALLVQRNETACTVPELTLPALFEQIVRSGPDTAAVEHRDGVLSYAELNAAANRLARALVARGIGTEDTVAVALPRSADAVVAALATMKAGGCYLPVDPGYPAERISYLLWDAEPAAVLTLAGTDLPEVAPALILDDPETMAWIATQSGTDLTDEDRRGPVRPGNSAYVIYTSGSTGRPKGVVVTHRGVPSLAETMRRGFAAGPGARVLQFASLSFDTAMWEIGMALLTGATLVFVPEEDRLGDRLAEFVGERGITHLTLPPAALAAITGGFAHETTLIVAGEACGPDLVDRFAAAHRMFNSYGPTETTVDITLSRCLPRSGMTRVPIGLPVDNTVVYVLDEFLRPVPPGVVGELYAGGHGLARGYLDRPGLTAGRFVPDPFGNPGARLYRTGDLVRWNNSGELEYVGRSDGQVKIRGFRVELGEIEAVLSRHPAIGSCAVIDREDTPGDRRLAAYAVASAPCDPAELRAHLAGTLPSHLVPASITLLDALPLTPHGKLDRSALPAPRYGSAESGEAAREGIEELLAGLFGEVLGMPAPGARESFFDLGGHSLLATRLLSRIRTVLGREIPLRELFDNPTVAGLAGALGAAAERRPAATAMERPDEIPLSFAQQRLWFFDRLHGPDSTYNIPLAARFSGPLDPDALRSALTDLVLRHESLRTVFEETGGNARQRVLPTVDLECALESIAEDEIRGAVREAAQYRFALSEEIPLRARLFRIAEDDHVLVLLVHHIASDEWSTAPLLRDLGYAYECRKAGRAPEFTPLPVQYADYALWQRDLLGDEHDADSLFARQLAFWRNALADLPEELPLPRDRPRPAVADTRGAAEPFALDEDTSRRLRDLAAQSGASLFMVLQAAIAALLRGFGAGTDIPLGVPVAGRTDEAFDELVGFFVNTLVHRCDASGDPAFTELVRRVREGSLAAYAHQDVPFERVVEAVGAERSLSRHPLFQVMVVHQHRGEGQFGLPGLETAAVPAPDEVARFDLTFICTDHRDGVITGAVNYRTALFDATTARRLARAMERLCVAVANAPDVRLSRIDLLGGDERKRLLALGDGGPIAEPATFPALFSAQAGRSPEHPALVCDDTELTYAELSARVNRLARALIDAGAGPDRVVAIVLPRTAEMIIAMLAVLQSGGAYLPIDPDYPDERIATMLADASPVALVTVAELADRPDGGIPRLVLDGAGRDRIAGYPAGPVGDADRRGPLRIEHAAYVIYTSGSTGTPKGVIVPHEGVVKLRELQQRVYRPDRRTRMLHFVSLSFDLAFWQMMVPLVSGGTLVLATADVRVPGEQFTEYLRRHRVNVVNVPPSFIGALPAGCELPPEATLAVGAERMPAELTERFAGRPLINFYGPTEATVNSTTWVRSPEWTPGPVPIGRPDPGVTAYVLDEFLRPVPAGVAGELYLGGAGLARGYLGRPGLSATRFVPDPFGSPGTRLYRTGDRVRWLDSGDLDFLGRVDDQVKIRGFRIEPGEVEAALAARAGVAQAAVLVREDQPGIRRLAGYVVPAEGATVDGAALRRELAAVLPDYLVPAAIVVLESLPVTTNGKVDRAALPAPDFTGREAGRPPAPGVEQVLAGVFADLLGVASVSADDDFFALGGDSIVSIGLTGRAREAGLRITPRQVFEGRTVAGIAELAEPATAEPSAEPAEAALGPVAPMPMVRRFAERGPVPARFAQSMLLRVPAGATAERLCRVLDALLERHDVLRGRLSGDRMEIRPVGAVSGADVLTVAELDGEIADRARQAFDQLSPERGDLVRAVWFDGGPERQGRLLLVVHHIAVDGVSWRIISADLARAWETDAALPRAGTSLRTWAAGLAESAMHRDAELVLWQGMLSDDGLAGDFGERDLDPAVDTVATMGSHSVTLPADYTEPLLTDVPAAFHAGINDVLLAALAVAFAAWRRGRGGLVVEMEGHGREEQVVPGADLAHTVGWFTSVFPVAVEVADSEIDDALNGGPALTTVVKRAKERLRAIPDGGIGFGMLRYLRGALAERRAPRFGFNYLGRFGTAGGEEPWTPAPEAVALGGALAPEMPLEHVLELNALTQDRDNGPELVAQWSFASGVLAEDEVAEIAAKWFAVLRKLVEHRKTDRGHSPADFPLVPLAQSDVDDLDARFPVADIWPLTPFQRELFEQAESGPAGHAVGTIQLVLDLEGDLDPARLREAAVALVRRHPNLRTAFTRTASGVPVAVVHADPPVKWREADDAAIGERGRPVALDEAPPVRFVLGRVGPVRHRLVLTSHHLLLDGWSSSLVIAELLAAYRGEPVPRSRPYRDFLQWRAGRDGAEQAWRNRLAGLPGPTLVAPDEPRALRSEPGQLALELTEDATARLVERARDAGVTLNTAVQAAWGSWLAERTGRSDVVFGAVVSGRPADLPGAERTPGLFVNTVPVRVRSASLTELHDAQVAMLDHQHADVRRIAELTGYERLFDTVVVFENFPAGGGAATTEPEPRVVGVGGWDNMPYPLTLWVTPGRRVHLRLGYRGDVFTAAEARAVLDRLGDLLGEPPVD</sequence>
<name>A0ABP6W198_9PSEU</name>
<evidence type="ECO:0000313" key="9">
    <source>
        <dbReference type="Proteomes" id="UP001500689"/>
    </source>
</evidence>
<feature type="domain" description="Carrier" evidence="7">
    <location>
        <begin position="1697"/>
        <end position="1772"/>
    </location>
</feature>
<dbReference type="InterPro" id="IPR042099">
    <property type="entry name" value="ANL_N_sf"/>
</dbReference>
<dbReference type="EMBL" id="BAAAZN010000005">
    <property type="protein sequence ID" value="GAA3544153.1"/>
    <property type="molecule type" value="Genomic_DNA"/>
</dbReference>
<dbReference type="InterPro" id="IPR045851">
    <property type="entry name" value="AMP-bd_C_sf"/>
</dbReference>
<dbReference type="SUPFAM" id="SSF52777">
    <property type="entry name" value="CoA-dependent acyltransferases"/>
    <property type="match status" value="9"/>
</dbReference>
<feature type="domain" description="Carrier" evidence="7">
    <location>
        <begin position="2747"/>
        <end position="2821"/>
    </location>
</feature>
<keyword evidence="2" id="KW-0596">Phosphopantetheine</keyword>
<dbReference type="Gene3D" id="2.30.38.10">
    <property type="entry name" value="Luciferase, Domain 3"/>
    <property type="match status" value="1"/>
</dbReference>
<dbReference type="InterPro" id="IPR009081">
    <property type="entry name" value="PP-bd_ACP"/>
</dbReference>
<gene>
    <name evidence="8" type="ORF">GCM10022222_29770</name>
</gene>
<evidence type="ECO:0000256" key="2">
    <source>
        <dbReference type="ARBA" id="ARBA00022450"/>
    </source>
</evidence>
<dbReference type="Pfam" id="PF00668">
    <property type="entry name" value="Condensation"/>
    <property type="match status" value="5"/>
</dbReference>
<dbReference type="Gene3D" id="3.40.50.12780">
    <property type="entry name" value="N-terminal domain of ligase-like"/>
    <property type="match status" value="2"/>
</dbReference>
<evidence type="ECO:0000256" key="4">
    <source>
        <dbReference type="ARBA" id="ARBA00022737"/>
    </source>
</evidence>
<dbReference type="CDD" id="cd19540">
    <property type="entry name" value="LCL_NRPS-like"/>
    <property type="match status" value="2"/>
</dbReference>
<feature type="region of interest" description="Disordered" evidence="6">
    <location>
        <begin position="621"/>
        <end position="654"/>
    </location>
</feature>
<dbReference type="SMART" id="SM00823">
    <property type="entry name" value="PKS_PP"/>
    <property type="match status" value="3"/>
</dbReference>
<comment type="caution">
    <text evidence="8">The sequence shown here is derived from an EMBL/GenBank/DDBJ whole genome shotgun (WGS) entry which is preliminary data.</text>
</comment>
<dbReference type="Gene3D" id="3.30.559.10">
    <property type="entry name" value="Chloramphenicol acetyltransferase-like domain"/>
    <property type="match status" value="5"/>
</dbReference>
<dbReference type="InterPro" id="IPR006162">
    <property type="entry name" value="Ppantetheine_attach_site"/>
</dbReference>
<accession>A0ABP6W198</accession>
<dbReference type="Pfam" id="PF00550">
    <property type="entry name" value="PP-binding"/>
    <property type="match status" value="3"/>
</dbReference>
<dbReference type="Gene3D" id="3.30.559.30">
    <property type="entry name" value="Nonribosomal peptide synthetase, condensation domain"/>
    <property type="match status" value="5"/>
</dbReference>
<dbReference type="Gene3D" id="3.40.50.980">
    <property type="match status" value="2"/>
</dbReference>
<keyword evidence="3" id="KW-0597">Phosphoprotein</keyword>
<dbReference type="CDD" id="cd05930">
    <property type="entry name" value="A_NRPS"/>
    <property type="match status" value="2"/>
</dbReference>
<dbReference type="NCBIfam" id="TIGR01733">
    <property type="entry name" value="AA-adenyl-dom"/>
    <property type="match status" value="3"/>
</dbReference>
<evidence type="ECO:0000256" key="5">
    <source>
        <dbReference type="ARBA" id="ARBA00023194"/>
    </source>
</evidence>
<comment type="cofactor">
    <cofactor evidence="1">
        <name>pantetheine 4'-phosphate</name>
        <dbReference type="ChEBI" id="CHEBI:47942"/>
    </cofactor>
</comment>
<dbReference type="InterPro" id="IPR010071">
    <property type="entry name" value="AA_adenyl_dom"/>
</dbReference>
<keyword evidence="5" id="KW-0045">Antibiotic biosynthesis</keyword>
<dbReference type="InterPro" id="IPR036736">
    <property type="entry name" value="ACP-like_sf"/>
</dbReference>
<dbReference type="SUPFAM" id="SSF56801">
    <property type="entry name" value="Acetyl-CoA synthetase-like"/>
    <property type="match status" value="3"/>
</dbReference>
<dbReference type="SUPFAM" id="SSF47336">
    <property type="entry name" value="ACP-like"/>
    <property type="match status" value="3"/>
</dbReference>
<organism evidence="8 9">
    <name type="scientific">Amycolatopsis ultiminotia</name>
    <dbReference type="NCBI Taxonomy" id="543629"/>
    <lineage>
        <taxon>Bacteria</taxon>
        <taxon>Bacillati</taxon>
        <taxon>Actinomycetota</taxon>
        <taxon>Actinomycetes</taxon>
        <taxon>Pseudonocardiales</taxon>
        <taxon>Pseudonocardiaceae</taxon>
        <taxon>Amycolatopsis</taxon>
    </lineage>
</organism>
<dbReference type="PROSITE" id="PS00012">
    <property type="entry name" value="PHOSPHOPANTETHEINE"/>
    <property type="match status" value="3"/>
</dbReference>
<dbReference type="InterPro" id="IPR025110">
    <property type="entry name" value="AMP-bd_C"/>
</dbReference>
<dbReference type="Gene3D" id="3.30.300.30">
    <property type="match status" value="3"/>
</dbReference>
<dbReference type="Pfam" id="PF13193">
    <property type="entry name" value="AMP-binding_C"/>
    <property type="match status" value="3"/>
</dbReference>
<dbReference type="InterPro" id="IPR020845">
    <property type="entry name" value="AMP-binding_CS"/>
</dbReference>
<dbReference type="Gene3D" id="1.10.1200.10">
    <property type="entry name" value="ACP-like"/>
    <property type="match status" value="3"/>
</dbReference>
<dbReference type="InterPro" id="IPR001242">
    <property type="entry name" value="Condensation_dom"/>
</dbReference>
<dbReference type="Pfam" id="PF00501">
    <property type="entry name" value="AMP-binding"/>
    <property type="match status" value="3"/>
</dbReference>
<dbReference type="InterPro" id="IPR010060">
    <property type="entry name" value="NRPS_synth"/>
</dbReference>
<evidence type="ECO:0000259" key="7">
    <source>
        <dbReference type="PROSITE" id="PS50075"/>
    </source>
</evidence>
<evidence type="ECO:0000256" key="3">
    <source>
        <dbReference type="ARBA" id="ARBA00022553"/>
    </source>
</evidence>